<reference evidence="2 3" key="1">
    <citation type="submission" date="2015-05" db="EMBL/GenBank/DDBJ databases">
        <title>Photobacterium galathea sp. nov.</title>
        <authorList>
            <person name="Machado H."/>
            <person name="Gram L."/>
        </authorList>
    </citation>
    <scope>NUCLEOTIDE SEQUENCE [LARGE SCALE GENOMIC DNA]</scope>
    <source>
        <strain evidence="2 3">CGMCC 1.12159</strain>
    </source>
</reference>
<dbReference type="NCBIfam" id="TIGR02532">
    <property type="entry name" value="IV_pilin_GFxxxE"/>
    <property type="match status" value="1"/>
</dbReference>
<dbReference type="EMBL" id="LDOT01000022">
    <property type="protein sequence ID" value="KLV04496.1"/>
    <property type="molecule type" value="Genomic_DNA"/>
</dbReference>
<comment type="caution">
    <text evidence="2">The sequence shown here is derived from an EMBL/GenBank/DDBJ whole genome shotgun (WGS) entry which is preliminary data.</text>
</comment>
<dbReference type="PATRIC" id="fig|1195763.3.peg.3258"/>
<evidence type="ECO:0000313" key="3">
    <source>
        <dbReference type="Proteomes" id="UP000036097"/>
    </source>
</evidence>
<organism evidence="2 3">
    <name type="scientific">Photobacterium aquae</name>
    <dbReference type="NCBI Taxonomy" id="1195763"/>
    <lineage>
        <taxon>Bacteria</taxon>
        <taxon>Pseudomonadati</taxon>
        <taxon>Pseudomonadota</taxon>
        <taxon>Gammaproteobacteria</taxon>
        <taxon>Vibrionales</taxon>
        <taxon>Vibrionaceae</taxon>
        <taxon>Photobacterium</taxon>
    </lineage>
</organism>
<keyword evidence="3" id="KW-1185">Reference proteome</keyword>
<accession>A0A0J1GXW3</accession>
<evidence type="ECO:0000313" key="2">
    <source>
        <dbReference type="EMBL" id="KLV04496.1"/>
    </source>
</evidence>
<evidence type="ECO:0008006" key="4">
    <source>
        <dbReference type="Google" id="ProtNLM"/>
    </source>
</evidence>
<keyword evidence="1" id="KW-0472">Membrane</keyword>
<dbReference type="PROSITE" id="PS00409">
    <property type="entry name" value="PROKAR_NTER_METHYL"/>
    <property type="match status" value="1"/>
</dbReference>
<dbReference type="Pfam" id="PF07963">
    <property type="entry name" value="N_methyl"/>
    <property type="match status" value="1"/>
</dbReference>
<dbReference type="OrthoDB" id="5817268at2"/>
<sequence>MHSWKVNQGLTLIELITVISIIAVISAFAIPSFEKSRNAAEITSKSEIIYEFIRLAKYEAVKRNTTVEVFFEKNTRDTFCFGMRKKNSSDTCDQSSSAYPRTILDKNSHYFLKTADVNGGLKDLSVGTLLDFNPVTGQASNSKRILVNSSLDANLLKGVRVTDIGFVYRCSSATSSGEETCV</sequence>
<evidence type="ECO:0000256" key="1">
    <source>
        <dbReference type="SAM" id="Phobius"/>
    </source>
</evidence>
<dbReference type="Proteomes" id="UP000036097">
    <property type="component" value="Unassembled WGS sequence"/>
</dbReference>
<name>A0A0J1GXW3_9GAMM</name>
<dbReference type="RefSeq" id="WP_047879753.1">
    <property type="nucleotide sequence ID" value="NZ_LDOT01000022.1"/>
</dbReference>
<dbReference type="AlphaFoldDB" id="A0A0J1GXW3"/>
<dbReference type="InterPro" id="IPR012902">
    <property type="entry name" value="N_methyl_site"/>
</dbReference>
<dbReference type="Gene3D" id="3.30.700.10">
    <property type="entry name" value="Glycoprotein, Type 4 Pilin"/>
    <property type="match status" value="1"/>
</dbReference>
<gene>
    <name evidence="2" type="ORF">ABT56_15320</name>
</gene>
<dbReference type="SUPFAM" id="SSF54523">
    <property type="entry name" value="Pili subunits"/>
    <property type="match status" value="1"/>
</dbReference>
<dbReference type="InterPro" id="IPR045584">
    <property type="entry name" value="Pilin-like"/>
</dbReference>
<feature type="transmembrane region" description="Helical" evidence="1">
    <location>
        <begin position="12"/>
        <end position="33"/>
    </location>
</feature>
<dbReference type="STRING" id="1195763.ABT56_15320"/>
<proteinExistence type="predicted"/>
<keyword evidence="1" id="KW-0812">Transmembrane</keyword>
<keyword evidence="1" id="KW-1133">Transmembrane helix</keyword>
<protein>
    <recommendedName>
        <fullName evidence="4">Type IV pilin</fullName>
    </recommendedName>
</protein>